<sequence length="202" mass="21751">MASLIRAVDADTGAMPLRRFGARHGKAALPWLARAAVVMVCAYLLGDALRFGASFLSGGLARWPHRPSVSRSAATPGVMQSTSVELELAVQQGKPVVVDFYATWCGPCQMLTPELVKVAARLQDRVTILKVDTDVETEIASELDIQALPTLLFFKDGNMKPVAKVEGLVSADWLEDYITDNLFPSEVTEVTEASEVTAAEAS</sequence>
<dbReference type="NCBIfam" id="TIGR01068">
    <property type="entry name" value="thioredoxin"/>
    <property type="match status" value="1"/>
</dbReference>
<accession>A0ABP0PF38</accession>
<comment type="caution">
    <text evidence="1">The sequence shown here is derived from an EMBL/GenBank/DDBJ whole genome shotgun (WGS) entry which is preliminary data.</text>
</comment>
<keyword evidence="2" id="KW-1185">Reference proteome</keyword>
<dbReference type="PANTHER" id="PTHR45663:SF11">
    <property type="entry name" value="GEO12009P1"/>
    <property type="match status" value="1"/>
</dbReference>
<organism evidence="1 2">
    <name type="scientific">Durusdinium trenchii</name>
    <dbReference type="NCBI Taxonomy" id="1381693"/>
    <lineage>
        <taxon>Eukaryota</taxon>
        <taxon>Sar</taxon>
        <taxon>Alveolata</taxon>
        <taxon>Dinophyceae</taxon>
        <taxon>Suessiales</taxon>
        <taxon>Symbiodiniaceae</taxon>
        <taxon>Durusdinium</taxon>
    </lineage>
</organism>
<dbReference type="Pfam" id="PF00085">
    <property type="entry name" value="Thioredoxin"/>
    <property type="match status" value="1"/>
</dbReference>
<name>A0ABP0PF38_9DINO</name>
<dbReference type="EMBL" id="CAXAMM010034891">
    <property type="protein sequence ID" value="CAK9073524.1"/>
    <property type="molecule type" value="Genomic_DNA"/>
</dbReference>
<evidence type="ECO:0000313" key="1">
    <source>
        <dbReference type="EMBL" id="CAK9073524.1"/>
    </source>
</evidence>
<dbReference type="InterPro" id="IPR017937">
    <property type="entry name" value="Thioredoxin_CS"/>
</dbReference>
<dbReference type="PROSITE" id="PS00194">
    <property type="entry name" value="THIOREDOXIN_1"/>
    <property type="match status" value="1"/>
</dbReference>
<dbReference type="InterPro" id="IPR013766">
    <property type="entry name" value="Thioredoxin_domain"/>
</dbReference>
<dbReference type="InterPro" id="IPR005746">
    <property type="entry name" value="Thioredoxin"/>
</dbReference>
<dbReference type="PANTHER" id="PTHR45663">
    <property type="entry name" value="GEO12009P1"/>
    <property type="match status" value="1"/>
</dbReference>
<reference evidence="1 2" key="1">
    <citation type="submission" date="2024-02" db="EMBL/GenBank/DDBJ databases">
        <authorList>
            <person name="Chen Y."/>
            <person name="Shah S."/>
            <person name="Dougan E. K."/>
            <person name="Thang M."/>
            <person name="Chan C."/>
        </authorList>
    </citation>
    <scope>NUCLEOTIDE SEQUENCE [LARGE SCALE GENOMIC DNA]</scope>
</reference>
<protein>
    <submittedName>
        <fullName evidence="1">Chloroplastic (AtTrxy1)</fullName>
    </submittedName>
</protein>
<dbReference type="Gene3D" id="3.40.30.10">
    <property type="entry name" value="Glutaredoxin"/>
    <property type="match status" value="1"/>
</dbReference>
<gene>
    <name evidence="1" type="ORF">SCF082_LOCUS35985</name>
</gene>
<dbReference type="Proteomes" id="UP001642464">
    <property type="component" value="Unassembled WGS sequence"/>
</dbReference>
<dbReference type="PRINTS" id="PR00421">
    <property type="entry name" value="THIOREDOXIN"/>
</dbReference>
<dbReference type="InterPro" id="IPR036249">
    <property type="entry name" value="Thioredoxin-like_sf"/>
</dbReference>
<dbReference type="SUPFAM" id="SSF52833">
    <property type="entry name" value="Thioredoxin-like"/>
    <property type="match status" value="1"/>
</dbReference>
<dbReference type="CDD" id="cd02947">
    <property type="entry name" value="TRX_family"/>
    <property type="match status" value="1"/>
</dbReference>
<proteinExistence type="predicted"/>
<evidence type="ECO:0000313" key="2">
    <source>
        <dbReference type="Proteomes" id="UP001642464"/>
    </source>
</evidence>
<dbReference type="PROSITE" id="PS51352">
    <property type="entry name" value="THIOREDOXIN_2"/>
    <property type="match status" value="1"/>
</dbReference>